<keyword evidence="2" id="KW-0812">Transmembrane</keyword>
<gene>
    <name evidence="3" type="ORF">HHK36_018414</name>
</gene>
<dbReference type="InterPro" id="IPR045884">
    <property type="entry name" value="At5g59350-like"/>
</dbReference>
<evidence type="ECO:0000256" key="1">
    <source>
        <dbReference type="SAM" id="MobiDB-lite"/>
    </source>
</evidence>
<dbReference type="PANTHER" id="PTHR34054">
    <property type="entry name" value="EXPRESSED PROTEIN"/>
    <property type="match status" value="1"/>
</dbReference>
<keyword evidence="4" id="KW-1185">Reference proteome</keyword>
<accession>A0A835DDI8</accession>
<sequence length="410" mass="47032">MRPLSSLGIGLSLVFGFLFLALIAELYYLLWWKKRINNREIEEDYSSSARELFYLFCWKRPSSLSSTVLNSQQLCNSVRITDAHGNQSNTQLHMHSGSSKDLLLKPFGEDGVETELVRLHSLSGPSRFLFTIKEETKEDLESEDGKSRGDKSRKGSRSRSLSDLLITVETPYLTPLSSPPFFTPPLTPMDPYSHHGFNPLFESSTDAEVNGIRSSPPPKLKFLKDAEEKLHRRKLREDSEKRVYKNGGYVEEDVEKAPCTSSMVKDEEEDGSFITIIVGKNKEKELHHYYHLPQYHSSSSQLGKVGLKVRRYSAKADQIYSESHKQKADALSRVKKFKEWPTLAKMSQDVKEDERDVHDNIEYDYIGKGNPRDQIRPLVLKHLLLTLVEIDMIEMDDIGETEKERNTVRT</sequence>
<dbReference type="PANTHER" id="PTHR34054:SF2">
    <property type="entry name" value="EXPRESSED PROTEIN"/>
    <property type="match status" value="1"/>
</dbReference>
<feature type="transmembrane region" description="Helical" evidence="2">
    <location>
        <begin position="6"/>
        <end position="30"/>
    </location>
</feature>
<evidence type="ECO:0000256" key="2">
    <source>
        <dbReference type="SAM" id="Phobius"/>
    </source>
</evidence>
<dbReference type="OMA" id="KPFDDHQ"/>
<organism evidence="3 4">
    <name type="scientific">Tetracentron sinense</name>
    <name type="common">Spur-leaf</name>
    <dbReference type="NCBI Taxonomy" id="13715"/>
    <lineage>
        <taxon>Eukaryota</taxon>
        <taxon>Viridiplantae</taxon>
        <taxon>Streptophyta</taxon>
        <taxon>Embryophyta</taxon>
        <taxon>Tracheophyta</taxon>
        <taxon>Spermatophyta</taxon>
        <taxon>Magnoliopsida</taxon>
        <taxon>Trochodendrales</taxon>
        <taxon>Trochodendraceae</taxon>
        <taxon>Tetracentron</taxon>
    </lineage>
</organism>
<dbReference type="OrthoDB" id="1707227at2759"/>
<evidence type="ECO:0000313" key="3">
    <source>
        <dbReference type="EMBL" id="KAF8396782.1"/>
    </source>
</evidence>
<proteinExistence type="predicted"/>
<keyword evidence="2" id="KW-0472">Membrane</keyword>
<protein>
    <submittedName>
        <fullName evidence="3">Uncharacterized protein</fullName>
    </submittedName>
</protein>
<dbReference type="Proteomes" id="UP000655225">
    <property type="component" value="Unassembled WGS sequence"/>
</dbReference>
<feature type="compositionally biased region" description="Basic and acidic residues" evidence="1">
    <location>
        <begin position="143"/>
        <end position="153"/>
    </location>
</feature>
<reference evidence="3 4" key="1">
    <citation type="submission" date="2020-04" db="EMBL/GenBank/DDBJ databases">
        <title>Plant Genome Project.</title>
        <authorList>
            <person name="Zhang R.-G."/>
        </authorList>
    </citation>
    <scope>NUCLEOTIDE SEQUENCE [LARGE SCALE GENOMIC DNA]</scope>
    <source>
        <strain evidence="3">YNK0</strain>
        <tissue evidence="3">Leaf</tissue>
    </source>
</reference>
<comment type="caution">
    <text evidence="3">The sequence shown here is derived from an EMBL/GenBank/DDBJ whole genome shotgun (WGS) entry which is preliminary data.</text>
</comment>
<dbReference type="EMBL" id="JABCRI010000012">
    <property type="protein sequence ID" value="KAF8396782.1"/>
    <property type="molecule type" value="Genomic_DNA"/>
</dbReference>
<evidence type="ECO:0000313" key="4">
    <source>
        <dbReference type="Proteomes" id="UP000655225"/>
    </source>
</evidence>
<name>A0A835DDI8_TETSI</name>
<feature type="region of interest" description="Disordered" evidence="1">
    <location>
        <begin position="139"/>
        <end position="160"/>
    </location>
</feature>
<dbReference type="AlphaFoldDB" id="A0A835DDI8"/>
<keyword evidence="2" id="KW-1133">Transmembrane helix</keyword>